<dbReference type="RefSeq" id="WP_129971422.1">
    <property type="nucleotide sequence ID" value="NZ_JACCEW010000008.1"/>
</dbReference>
<name>A0A853FGR1_9BURK</name>
<dbReference type="Gene3D" id="1.10.260.40">
    <property type="entry name" value="lambda repressor-like DNA-binding domains"/>
    <property type="match status" value="1"/>
</dbReference>
<dbReference type="Proteomes" id="UP000580517">
    <property type="component" value="Unassembled WGS sequence"/>
</dbReference>
<dbReference type="Pfam" id="PF15943">
    <property type="entry name" value="YdaS_toxin"/>
    <property type="match status" value="1"/>
</dbReference>
<dbReference type="AlphaFoldDB" id="A0A853FGR1"/>
<evidence type="ECO:0000313" key="1">
    <source>
        <dbReference type="EMBL" id="NYT38898.1"/>
    </source>
</evidence>
<accession>A0A853FGR1</accession>
<comment type="caution">
    <text evidence="1">The sequence shown here is derived from an EMBL/GenBank/DDBJ whole genome shotgun (WGS) entry which is preliminary data.</text>
</comment>
<keyword evidence="2" id="KW-1185">Reference proteome</keyword>
<dbReference type="GO" id="GO:0003677">
    <property type="term" value="F:DNA binding"/>
    <property type="evidence" value="ECO:0007669"/>
    <property type="project" value="InterPro"/>
</dbReference>
<protein>
    <submittedName>
        <fullName evidence="1">Helix-turn-helix domain-containing protein</fullName>
    </submittedName>
</protein>
<sequence>MSNLHVQQACDIAGGLSALSRLLGVKPPTVHQWLSGLRPVPVERCAAIEQATQGKVTRRDLRPDDWYLIWPELKGADHA</sequence>
<dbReference type="InterPro" id="IPR010982">
    <property type="entry name" value="Lambda_DNA-bd_dom_sf"/>
</dbReference>
<dbReference type="EMBL" id="JACCEW010000008">
    <property type="protein sequence ID" value="NYT38898.1"/>
    <property type="molecule type" value="Genomic_DNA"/>
</dbReference>
<reference evidence="1 2" key="1">
    <citation type="submission" date="2020-07" db="EMBL/GenBank/DDBJ databases">
        <title>Taxonomic revisions and descriptions of new bacterial species based on genomic comparisons in the high-G+C-content subgroup of the family Alcaligenaceae.</title>
        <authorList>
            <person name="Szabo A."/>
            <person name="Felfoldi T."/>
        </authorList>
    </citation>
    <scope>NUCLEOTIDE SEQUENCE [LARGE SCALE GENOMIC DNA]</scope>
    <source>
        <strain evidence="1 2">DSM 25264</strain>
    </source>
</reference>
<dbReference type="OrthoDB" id="6446140at2"/>
<evidence type="ECO:0000313" key="2">
    <source>
        <dbReference type="Proteomes" id="UP000580517"/>
    </source>
</evidence>
<proteinExistence type="predicted"/>
<organism evidence="1 2">
    <name type="scientific">Allopusillimonas soli</name>
    <dbReference type="NCBI Taxonomy" id="659016"/>
    <lineage>
        <taxon>Bacteria</taxon>
        <taxon>Pseudomonadati</taxon>
        <taxon>Pseudomonadota</taxon>
        <taxon>Betaproteobacteria</taxon>
        <taxon>Burkholderiales</taxon>
        <taxon>Alcaligenaceae</taxon>
        <taxon>Allopusillimonas</taxon>
    </lineage>
</organism>
<dbReference type="SUPFAM" id="SSF47413">
    <property type="entry name" value="lambda repressor-like DNA-binding domains"/>
    <property type="match status" value="1"/>
</dbReference>
<gene>
    <name evidence="1" type="ORF">H0A68_18640</name>
</gene>
<dbReference type="InterPro" id="IPR031856">
    <property type="entry name" value="YdaS_toxin-like"/>
</dbReference>